<organism evidence="1 2">
    <name type="scientific">Euzebya pacifica</name>
    <dbReference type="NCBI Taxonomy" id="1608957"/>
    <lineage>
        <taxon>Bacteria</taxon>
        <taxon>Bacillati</taxon>
        <taxon>Actinomycetota</taxon>
        <taxon>Nitriliruptoria</taxon>
        <taxon>Euzebyales</taxon>
    </lineage>
</organism>
<dbReference type="EMBL" id="CP031165">
    <property type="protein sequence ID" value="AXV07309.1"/>
    <property type="molecule type" value="Genomic_DNA"/>
</dbReference>
<dbReference type="Proteomes" id="UP000264006">
    <property type="component" value="Chromosome"/>
</dbReference>
<dbReference type="KEGG" id="euz:DVS28_a2630"/>
<dbReference type="OrthoDB" id="5242516at2"/>
<dbReference type="RefSeq" id="WP_114591819.1">
    <property type="nucleotide sequence ID" value="NZ_CP031165.1"/>
</dbReference>
<protein>
    <submittedName>
        <fullName evidence="1">Uncharacterized protein</fullName>
    </submittedName>
</protein>
<keyword evidence="2" id="KW-1185">Reference proteome</keyword>
<reference evidence="1 2" key="1">
    <citation type="submission" date="2018-09" db="EMBL/GenBank/DDBJ databases">
        <title>Complete genome sequence of Euzebya sp. DY32-46 isolated from seawater of Pacific Ocean.</title>
        <authorList>
            <person name="Xu L."/>
            <person name="Wu Y.-H."/>
            <person name="Xu X.-W."/>
        </authorList>
    </citation>
    <scope>NUCLEOTIDE SEQUENCE [LARGE SCALE GENOMIC DNA]</scope>
    <source>
        <strain evidence="1 2">DY32-46</strain>
    </source>
</reference>
<sequence length="157" mass="16982">MATKQVYEVEVDRQKAAQAAGNYDLSDLPGGLGEPTAGARIGKQPKQDSIIEGKLKTLDAITKLTPGTALAIFGRPESRWAMAYWRRMGGEVTMEELLSYARQLIGMTPEGDLVVCLCGHAGQGDCIPLWAPREELGLTVQPNDLVLRFEGVVPSNV</sequence>
<proteinExistence type="predicted"/>
<dbReference type="AlphaFoldDB" id="A0A346XYL2"/>
<evidence type="ECO:0000313" key="1">
    <source>
        <dbReference type="EMBL" id="AXV07309.1"/>
    </source>
</evidence>
<evidence type="ECO:0000313" key="2">
    <source>
        <dbReference type="Proteomes" id="UP000264006"/>
    </source>
</evidence>
<name>A0A346XYL2_9ACTN</name>
<accession>A0A346XYL2</accession>
<gene>
    <name evidence="1" type="ORF">DVS28_a2630</name>
</gene>